<protein>
    <submittedName>
        <fullName evidence="3">MBL fold metallo-hydrolase</fullName>
    </submittedName>
</protein>
<comment type="caution">
    <text evidence="3">The sequence shown here is derived from an EMBL/GenBank/DDBJ whole genome shotgun (WGS) entry which is preliminary data.</text>
</comment>
<dbReference type="Pfam" id="PF12706">
    <property type="entry name" value="Lactamase_B_2"/>
    <property type="match status" value="1"/>
</dbReference>
<organism evidence="3 4">
    <name type="scientific">Halohasta litorea</name>
    <dbReference type="NCBI Taxonomy" id="869891"/>
    <lineage>
        <taxon>Archaea</taxon>
        <taxon>Methanobacteriati</taxon>
        <taxon>Methanobacteriota</taxon>
        <taxon>Stenosarchaea group</taxon>
        <taxon>Halobacteria</taxon>
        <taxon>Halobacteriales</taxon>
        <taxon>Haloferacaceae</taxon>
        <taxon>Halohasta</taxon>
    </lineage>
</organism>
<dbReference type="PANTHER" id="PTHR11203">
    <property type="entry name" value="CLEAVAGE AND POLYADENYLATION SPECIFICITY FACTOR FAMILY MEMBER"/>
    <property type="match status" value="1"/>
</dbReference>
<dbReference type="SMART" id="SM00849">
    <property type="entry name" value="Lactamase_B"/>
    <property type="match status" value="1"/>
</dbReference>
<dbReference type="SUPFAM" id="SSF56281">
    <property type="entry name" value="Metallo-hydrolase/oxidoreductase"/>
    <property type="match status" value="1"/>
</dbReference>
<dbReference type="InterPro" id="IPR036866">
    <property type="entry name" value="RibonucZ/Hydroxyglut_hydro"/>
</dbReference>
<keyword evidence="4" id="KW-1185">Reference proteome</keyword>
<gene>
    <name evidence="3" type="ORF">ACFSBW_16275</name>
</gene>
<dbReference type="AlphaFoldDB" id="A0ABD6DB26"/>
<sequence length="543" mass="58194">MNIKCQYANRSKTSVLLTVEGVLQGQSVNLLVDPGPGVDVDGLLGQDEYLTGILLTHLHMDHYATLGENMRDGAPVYTSQTNIDLLDVAVDDANNFVDTAIDKSEIKRSATPVDDGVTIGGKIDITAVPAGHTPGAIGFYLELSSGGETESILITGDFTRRPVAGYPGLPPVDADLVVLTGATEADFEDNLTEAVATTIRQGLSGSPALVTATALNAVHFATVLGTAIEEGDFEMGVSVVGKAAKMLDKLGLNPPHVTAIPKYAPETVLSENPITITGPDLPTEGGAKKLFRQIKDDPNAGAILLSGDEEADIGSYNCTLNQFRFSNHPTETAVDEYIELVNPREIYLTHQKGSELRRYRDKYSAIVWAPRERKCYTLYRNGEWIAPFWVKDKAAKHLLKTTQERSNIEFRSTGGHALDAPDGVSLAAEGLDMSSITFSKPSHPVDAKYNTTSGAEPKPVRTDGAVAEAPTPENTPPAPKSERVLEIESAIAHLEELKEEITDDTTVATVEKVTSKHVLLRPINGGTEGITAGDTIEIGRSRS</sequence>
<feature type="domain" description="Metallo-beta-lactamase" evidence="2">
    <location>
        <begin position="11"/>
        <end position="206"/>
    </location>
</feature>
<evidence type="ECO:0000259" key="2">
    <source>
        <dbReference type="SMART" id="SM00849"/>
    </source>
</evidence>
<dbReference type="EMBL" id="JBHUDM010000005">
    <property type="protein sequence ID" value="MFD1643432.1"/>
    <property type="molecule type" value="Genomic_DNA"/>
</dbReference>
<evidence type="ECO:0000313" key="4">
    <source>
        <dbReference type="Proteomes" id="UP001597052"/>
    </source>
</evidence>
<dbReference type="Proteomes" id="UP001597052">
    <property type="component" value="Unassembled WGS sequence"/>
</dbReference>
<feature type="region of interest" description="Disordered" evidence="1">
    <location>
        <begin position="437"/>
        <end position="482"/>
    </location>
</feature>
<reference evidence="3 4" key="1">
    <citation type="journal article" date="2019" name="Int. J. Syst. Evol. Microbiol.">
        <title>The Global Catalogue of Microorganisms (GCM) 10K type strain sequencing project: providing services to taxonomists for standard genome sequencing and annotation.</title>
        <authorList>
            <consortium name="The Broad Institute Genomics Platform"/>
            <consortium name="The Broad Institute Genome Sequencing Center for Infectious Disease"/>
            <person name="Wu L."/>
            <person name="Ma J."/>
        </authorList>
    </citation>
    <scope>NUCLEOTIDE SEQUENCE [LARGE SCALE GENOMIC DNA]</scope>
    <source>
        <strain evidence="3 4">CGMCC 1.10593</strain>
    </source>
</reference>
<accession>A0ABD6DB26</accession>
<evidence type="ECO:0000256" key="1">
    <source>
        <dbReference type="SAM" id="MobiDB-lite"/>
    </source>
</evidence>
<dbReference type="CDD" id="cd06262">
    <property type="entry name" value="metallo-hydrolase-like_MBL-fold"/>
    <property type="match status" value="1"/>
</dbReference>
<dbReference type="PANTHER" id="PTHR11203:SF37">
    <property type="entry name" value="INTEGRATOR COMPLEX SUBUNIT 11"/>
    <property type="match status" value="1"/>
</dbReference>
<dbReference type="InterPro" id="IPR001279">
    <property type="entry name" value="Metallo-B-lactamas"/>
</dbReference>
<proteinExistence type="predicted"/>
<dbReference type="Gene3D" id="3.60.15.10">
    <property type="entry name" value="Ribonuclease Z/Hydroxyacylglutathione hydrolase-like"/>
    <property type="match status" value="1"/>
</dbReference>
<evidence type="ECO:0000313" key="3">
    <source>
        <dbReference type="EMBL" id="MFD1643432.1"/>
    </source>
</evidence>
<dbReference type="InterPro" id="IPR050698">
    <property type="entry name" value="MBL"/>
</dbReference>
<name>A0ABD6DB26_9EURY</name>
<dbReference type="RefSeq" id="WP_303646978.1">
    <property type="nucleotide sequence ID" value="NZ_JANHDJ010000006.1"/>
</dbReference>